<dbReference type="GO" id="GO:0016757">
    <property type="term" value="F:glycosyltransferase activity"/>
    <property type="evidence" value="ECO:0007669"/>
    <property type="project" value="InterPro"/>
</dbReference>
<evidence type="ECO:0000256" key="1">
    <source>
        <dbReference type="ARBA" id="ARBA00022679"/>
    </source>
</evidence>
<reference evidence="3 4" key="1">
    <citation type="journal article" date="2016" name="Nat. Commun.">
        <title>Thousands of microbial genomes shed light on interconnected biogeochemical processes in an aquifer system.</title>
        <authorList>
            <person name="Anantharaman K."/>
            <person name="Brown C.T."/>
            <person name="Hug L.A."/>
            <person name="Sharon I."/>
            <person name="Castelle C.J."/>
            <person name="Probst A.J."/>
            <person name="Thomas B.C."/>
            <person name="Singh A."/>
            <person name="Wilkins M.J."/>
            <person name="Karaoz U."/>
            <person name="Brodie E.L."/>
            <person name="Williams K.H."/>
            <person name="Hubbard S.S."/>
            <person name="Banfield J.F."/>
        </authorList>
    </citation>
    <scope>NUCLEOTIDE SEQUENCE [LARGE SCALE GENOMIC DNA]</scope>
</reference>
<dbReference type="EMBL" id="MHWA01000006">
    <property type="protein sequence ID" value="OHB02185.1"/>
    <property type="molecule type" value="Genomic_DNA"/>
</dbReference>
<feature type="domain" description="Glycosyl transferase family 1" evidence="2">
    <location>
        <begin position="121"/>
        <end position="287"/>
    </location>
</feature>
<dbReference type="GO" id="GO:0009103">
    <property type="term" value="P:lipopolysaccharide biosynthetic process"/>
    <property type="evidence" value="ECO:0007669"/>
    <property type="project" value="TreeGrafter"/>
</dbReference>
<keyword evidence="1" id="KW-0808">Transferase</keyword>
<evidence type="ECO:0000313" key="3">
    <source>
        <dbReference type="EMBL" id="OHB02185.1"/>
    </source>
</evidence>
<dbReference type="PANTHER" id="PTHR46401">
    <property type="entry name" value="GLYCOSYLTRANSFERASE WBBK-RELATED"/>
    <property type="match status" value="1"/>
</dbReference>
<protein>
    <recommendedName>
        <fullName evidence="2">Glycosyl transferase family 1 domain-containing protein</fullName>
    </recommendedName>
</protein>
<dbReference type="Proteomes" id="UP000178404">
    <property type="component" value="Unassembled WGS sequence"/>
</dbReference>
<evidence type="ECO:0000259" key="2">
    <source>
        <dbReference type="Pfam" id="PF00534"/>
    </source>
</evidence>
<evidence type="ECO:0000313" key="4">
    <source>
        <dbReference type="Proteomes" id="UP000178404"/>
    </source>
</evidence>
<dbReference type="SUPFAM" id="SSF53756">
    <property type="entry name" value="UDP-Glycosyltransferase/glycogen phosphorylase"/>
    <property type="match status" value="1"/>
</dbReference>
<sequence>MPSFDFLGKTLKFGRVFYWIDILSFLVASKFKIKINKNDILYTRDYLTLLFFSKKNFIIFEVHNIPVADFLFKRVIKKPRLFFVLNNNLKKELINRGVSSEKIFISPSGVDIKKFDIDLSKDEAREKLGLPLEKEIVLYSGQLYSWKGADTLAEAAKLLPEVAFVFIGGVRPEFDQFKEKYSSKNIIIRPFQKREIVPIYLKSADVLVVPNSGKEKIGASYTSPLKLFEYMASKRPIVASNLPSIREAVNKDVCFFAEADNPESFVEVIKKVLSDKEFSLKTIEKAFEYVQKFSWEIRVQNIVKEIKNKII</sequence>
<comment type="caution">
    <text evidence="3">The sequence shown here is derived from an EMBL/GenBank/DDBJ whole genome shotgun (WGS) entry which is preliminary data.</text>
</comment>
<dbReference type="PANTHER" id="PTHR46401:SF2">
    <property type="entry name" value="GLYCOSYLTRANSFERASE WBBK-RELATED"/>
    <property type="match status" value="1"/>
</dbReference>
<proteinExistence type="predicted"/>
<dbReference type="Gene3D" id="3.40.50.2000">
    <property type="entry name" value="Glycogen Phosphorylase B"/>
    <property type="match status" value="2"/>
</dbReference>
<gene>
    <name evidence="3" type="ORF">A3A90_02175</name>
</gene>
<organism evidence="3 4">
    <name type="scientific">Candidatus Zambryskibacteria bacterium RIFCSPLOWO2_01_FULL_35_19</name>
    <dbReference type="NCBI Taxonomy" id="1802757"/>
    <lineage>
        <taxon>Bacteria</taxon>
        <taxon>Candidatus Zambryskiibacteriota</taxon>
    </lineage>
</organism>
<dbReference type="InterPro" id="IPR001296">
    <property type="entry name" value="Glyco_trans_1"/>
</dbReference>
<accession>A0A1G2TXZ8</accession>
<name>A0A1G2TXZ8_9BACT</name>
<dbReference type="Pfam" id="PF00534">
    <property type="entry name" value="Glycos_transf_1"/>
    <property type="match status" value="1"/>
</dbReference>
<dbReference type="AlphaFoldDB" id="A0A1G2TXZ8"/>